<reference evidence="5" key="1">
    <citation type="journal article" date="2020" name="Stud. Mycol.">
        <title>101 Dothideomycetes genomes: a test case for predicting lifestyles and emergence of pathogens.</title>
        <authorList>
            <person name="Haridas S."/>
            <person name="Albert R."/>
            <person name="Binder M."/>
            <person name="Bloem J."/>
            <person name="Labutti K."/>
            <person name="Salamov A."/>
            <person name="Andreopoulos B."/>
            <person name="Baker S."/>
            <person name="Barry K."/>
            <person name="Bills G."/>
            <person name="Bluhm B."/>
            <person name="Cannon C."/>
            <person name="Castanera R."/>
            <person name="Culley D."/>
            <person name="Daum C."/>
            <person name="Ezra D."/>
            <person name="Gonzalez J."/>
            <person name="Henrissat B."/>
            <person name="Kuo A."/>
            <person name="Liang C."/>
            <person name="Lipzen A."/>
            <person name="Lutzoni F."/>
            <person name="Magnuson J."/>
            <person name="Mondo S."/>
            <person name="Nolan M."/>
            <person name="Ohm R."/>
            <person name="Pangilinan J."/>
            <person name="Park H.-J."/>
            <person name="Ramirez L."/>
            <person name="Alfaro M."/>
            <person name="Sun H."/>
            <person name="Tritt A."/>
            <person name="Yoshinaga Y."/>
            <person name="Zwiers L.-H."/>
            <person name="Turgeon B."/>
            <person name="Goodwin S."/>
            <person name="Spatafora J."/>
            <person name="Crous P."/>
            <person name="Grigoriev I."/>
        </authorList>
    </citation>
    <scope>NUCLEOTIDE SEQUENCE</scope>
    <source>
        <strain evidence="5">CBS 122368</strain>
    </source>
</reference>
<dbReference type="Proteomes" id="UP000800094">
    <property type="component" value="Unassembled WGS sequence"/>
</dbReference>
<keyword evidence="5" id="KW-0378">Hydrolase</keyword>
<organism evidence="5 6">
    <name type="scientific">Trematosphaeria pertusa</name>
    <dbReference type="NCBI Taxonomy" id="390896"/>
    <lineage>
        <taxon>Eukaryota</taxon>
        <taxon>Fungi</taxon>
        <taxon>Dikarya</taxon>
        <taxon>Ascomycota</taxon>
        <taxon>Pezizomycotina</taxon>
        <taxon>Dothideomycetes</taxon>
        <taxon>Pleosporomycetidae</taxon>
        <taxon>Pleosporales</taxon>
        <taxon>Massarineae</taxon>
        <taxon>Trematosphaeriaceae</taxon>
        <taxon>Trematosphaeria</taxon>
    </lineage>
</organism>
<dbReference type="RefSeq" id="XP_033690678.1">
    <property type="nucleotide sequence ID" value="XM_033822744.1"/>
</dbReference>
<keyword evidence="1 3" id="KW-0210">Decarboxylase</keyword>
<dbReference type="GO" id="GO:0005829">
    <property type="term" value="C:cytosol"/>
    <property type="evidence" value="ECO:0007669"/>
    <property type="project" value="TreeGrafter"/>
</dbReference>
<feature type="non-terminal residue" evidence="5">
    <location>
        <position position="1"/>
    </location>
</feature>
<dbReference type="SUPFAM" id="SSF51556">
    <property type="entry name" value="Metallo-dependent hydrolases"/>
    <property type="match status" value="1"/>
</dbReference>
<feature type="non-terminal residue" evidence="5">
    <location>
        <position position="336"/>
    </location>
</feature>
<dbReference type="PANTHER" id="PTHR21240:SF30">
    <property type="entry name" value="AMIDOHYDROLASE-RELATED DOMAIN-CONTAINING PROTEIN-RELATED"/>
    <property type="match status" value="1"/>
</dbReference>
<dbReference type="AlphaFoldDB" id="A0A6A6IZ23"/>
<dbReference type="InterPro" id="IPR006680">
    <property type="entry name" value="Amidohydro-rel"/>
</dbReference>
<dbReference type="GeneID" id="54576074"/>
<dbReference type="GO" id="GO:0016831">
    <property type="term" value="F:carboxy-lyase activity"/>
    <property type="evidence" value="ECO:0007669"/>
    <property type="project" value="UniProtKB-KW"/>
</dbReference>
<evidence type="ECO:0000313" key="5">
    <source>
        <dbReference type="EMBL" id="KAF2255674.1"/>
    </source>
</evidence>
<proteinExistence type="inferred from homology"/>
<dbReference type="Gene3D" id="3.20.20.140">
    <property type="entry name" value="Metal-dependent hydrolases"/>
    <property type="match status" value="1"/>
</dbReference>
<name>A0A6A6IZ23_9PLEO</name>
<dbReference type="EMBL" id="ML987189">
    <property type="protein sequence ID" value="KAF2255674.1"/>
    <property type="molecule type" value="Genomic_DNA"/>
</dbReference>
<gene>
    <name evidence="5" type="ORF">BU26DRAFT_395993</name>
</gene>
<dbReference type="InterPro" id="IPR032465">
    <property type="entry name" value="ACMSD"/>
</dbReference>
<dbReference type="OrthoDB" id="432010at2759"/>
<protein>
    <submittedName>
        <fullName evidence="5">Amidohydrolase 2</fullName>
    </submittedName>
</protein>
<evidence type="ECO:0000256" key="2">
    <source>
        <dbReference type="ARBA" id="ARBA00023239"/>
    </source>
</evidence>
<dbReference type="GO" id="GO:0019748">
    <property type="term" value="P:secondary metabolic process"/>
    <property type="evidence" value="ECO:0007669"/>
    <property type="project" value="TreeGrafter"/>
</dbReference>
<evidence type="ECO:0000313" key="6">
    <source>
        <dbReference type="Proteomes" id="UP000800094"/>
    </source>
</evidence>
<feature type="domain" description="Amidohydrolase-related" evidence="4">
    <location>
        <begin position="74"/>
        <end position="327"/>
    </location>
</feature>
<sequence>TTPQAPFIAVLESYLAPAVPVGTSTSPSDAAFHLISTPILTKLKNVGPARVKDMRSTGVSMQVVSHVPIPTNPSTCAKLNDSLAAAICLSQDRFAALALLPMNDPKDAARELQRCVTKYQFVGGVLGLRRKYGIKEGEFSMHLDDPAFKELWGIAEKYRVPVALKEVFPSREQIPEYKDNYPDSFVGPLVTNFHAAHTSSPLPILRLYAAGVFQRHPNLRLILSQSAHSIASALPRIESVFSTLPTKTTRSFKDVWQHNLYVTTADDLASMRALLEHIPIDRVLYATNYPFEERGRGLMTELKESGLVGREEWERIAWGNAASLFGLKGDGARVGR</sequence>
<accession>A0A6A6IZ23</accession>
<evidence type="ECO:0000256" key="3">
    <source>
        <dbReference type="RuleBase" id="RU366045"/>
    </source>
</evidence>
<evidence type="ECO:0000256" key="1">
    <source>
        <dbReference type="ARBA" id="ARBA00022793"/>
    </source>
</evidence>
<keyword evidence="6" id="KW-1185">Reference proteome</keyword>
<dbReference type="GO" id="GO:0016787">
    <property type="term" value="F:hydrolase activity"/>
    <property type="evidence" value="ECO:0007669"/>
    <property type="project" value="UniProtKB-KW"/>
</dbReference>
<comment type="similarity">
    <text evidence="3">Belongs to the metallo-dependent hydrolases superfamily.</text>
</comment>
<dbReference type="InterPro" id="IPR032466">
    <property type="entry name" value="Metal_Hydrolase"/>
</dbReference>
<dbReference type="Pfam" id="PF04909">
    <property type="entry name" value="Amidohydro_2"/>
    <property type="match status" value="1"/>
</dbReference>
<keyword evidence="2 3" id="KW-0456">Lyase</keyword>
<evidence type="ECO:0000259" key="4">
    <source>
        <dbReference type="Pfam" id="PF04909"/>
    </source>
</evidence>
<dbReference type="PANTHER" id="PTHR21240">
    <property type="entry name" value="2-AMINO-3-CARBOXYLMUCONATE-6-SEMIALDEHYDE DECARBOXYLASE"/>
    <property type="match status" value="1"/>
</dbReference>